<evidence type="ECO:0000259" key="4">
    <source>
        <dbReference type="Pfam" id="PF00884"/>
    </source>
</evidence>
<dbReference type="PANTHER" id="PTHR45953">
    <property type="entry name" value="IDURONATE 2-SULFATASE"/>
    <property type="match status" value="1"/>
</dbReference>
<dbReference type="GO" id="GO:0016740">
    <property type="term" value="F:transferase activity"/>
    <property type="evidence" value="ECO:0007669"/>
    <property type="project" value="UniProtKB-KW"/>
</dbReference>
<evidence type="ECO:0000256" key="2">
    <source>
        <dbReference type="ARBA" id="ARBA00022801"/>
    </source>
</evidence>
<keyword evidence="2 5" id="KW-0378">Hydrolase</keyword>
<gene>
    <name evidence="5" type="ORF">HW115_05445</name>
</gene>
<feature type="domain" description="Sulfatase N-terminal" evidence="4">
    <location>
        <begin position="29"/>
        <end position="391"/>
    </location>
</feature>
<comment type="caution">
    <text evidence="5">The sequence shown here is derived from an EMBL/GenBank/DDBJ whole genome shotgun (WGS) entry which is preliminary data.</text>
</comment>
<dbReference type="SUPFAM" id="SSF53649">
    <property type="entry name" value="Alkaline phosphatase-like"/>
    <property type="match status" value="1"/>
</dbReference>
<feature type="signal peptide" evidence="3">
    <location>
        <begin position="1"/>
        <end position="20"/>
    </location>
</feature>
<feature type="chain" id="PRO_5032624598" evidence="3">
    <location>
        <begin position="21"/>
        <end position="541"/>
    </location>
</feature>
<evidence type="ECO:0000313" key="6">
    <source>
        <dbReference type="Proteomes" id="UP000557872"/>
    </source>
</evidence>
<dbReference type="Pfam" id="PF00884">
    <property type="entry name" value="Sulfatase"/>
    <property type="match status" value="1"/>
</dbReference>
<accession>A0A851GBR3</accession>
<dbReference type="InterPro" id="IPR017850">
    <property type="entry name" value="Alkaline_phosphatase_core_sf"/>
</dbReference>
<dbReference type="PANTHER" id="PTHR45953:SF1">
    <property type="entry name" value="IDURONATE 2-SULFATASE"/>
    <property type="match status" value="1"/>
</dbReference>
<keyword evidence="1" id="KW-0479">Metal-binding</keyword>
<proteinExistence type="predicted"/>
<dbReference type="EMBL" id="JACBAZ010000002">
    <property type="protein sequence ID" value="NWK55043.1"/>
    <property type="molecule type" value="Genomic_DNA"/>
</dbReference>
<dbReference type="InterPro" id="IPR000917">
    <property type="entry name" value="Sulfatase_N"/>
</dbReference>
<dbReference type="Proteomes" id="UP000557872">
    <property type="component" value="Unassembled WGS sequence"/>
</dbReference>
<dbReference type="GO" id="GO:0005737">
    <property type="term" value="C:cytoplasm"/>
    <property type="evidence" value="ECO:0007669"/>
    <property type="project" value="TreeGrafter"/>
</dbReference>
<evidence type="ECO:0000313" key="5">
    <source>
        <dbReference type="EMBL" id="NWK55043.1"/>
    </source>
</evidence>
<name>A0A851GBR3_9BACT</name>
<keyword evidence="5" id="KW-0808">Transferase</keyword>
<sequence length="541" mass="61361">MYKISIVPLFGVLLCLNSAAAEQTSSNQPNVVLILADDMRLDYLACMGMNQIVQTPNLDKLATKGTLFTHGFVTSAACTPSRASIMSGQYERRHGVTFGSDSAMTEKAFSQTYPMLLKQAGYYCGYIGKNHVPIGSSKRGTGYKSGHMDSQFDFWYGGHGHLGFYPKQRHKIFRHAKADTQIEILQQGTDQFFAHNPEFAKTQSFLQSRPKNRPFSLQVNFNLPHGAGTGSMKLKPSDPALYRSAYRDQIHAMPQPDTYIAKKDIRVPRIPRHVYNGKYISQYNYVQTPNTLRERQVRTCQTVTGIDQLVGKLMATLEKQGIADNTIIIFTSDHGLQHGEHGLGGKVLLYEESLHIPLIVYDPRIKKDRAPRVEQLALSVDLAPTILDLAGLPIPEIMQGRSLKPLLQGDSHSWRQDFFCENMFMGQNYPRMEAVRSSEWKYIRYFDKKKDQHHILSLVASIRGEKPIYEELFNLKVDSGETHNLAPNPKYQSTLEKYRQRCDQLVRKAKGGNLPPDTHVKAMENPTYKAKLRQRYEGLNL</sequence>
<evidence type="ECO:0000256" key="3">
    <source>
        <dbReference type="SAM" id="SignalP"/>
    </source>
</evidence>
<reference evidence="5 6" key="1">
    <citation type="submission" date="2020-07" db="EMBL/GenBank/DDBJ databases">
        <title>Roseicoccus Jingziensis gen. nov., sp. nov., isolated from coastal seawater.</title>
        <authorList>
            <person name="Feng X."/>
        </authorList>
    </citation>
    <scope>NUCLEOTIDE SEQUENCE [LARGE SCALE GENOMIC DNA]</scope>
    <source>
        <strain evidence="5 6">N1E253</strain>
    </source>
</reference>
<dbReference type="GO" id="GO:0046872">
    <property type="term" value="F:metal ion binding"/>
    <property type="evidence" value="ECO:0007669"/>
    <property type="project" value="UniProtKB-KW"/>
</dbReference>
<keyword evidence="3" id="KW-0732">Signal</keyword>
<protein>
    <submittedName>
        <fullName evidence="5">Sulfatase-like hydrolase/transferase</fullName>
    </submittedName>
</protein>
<dbReference type="AlphaFoldDB" id="A0A851GBR3"/>
<dbReference type="Gene3D" id="3.40.720.10">
    <property type="entry name" value="Alkaline Phosphatase, subunit A"/>
    <property type="match status" value="1"/>
</dbReference>
<dbReference type="GO" id="GO:0008484">
    <property type="term" value="F:sulfuric ester hydrolase activity"/>
    <property type="evidence" value="ECO:0007669"/>
    <property type="project" value="TreeGrafter"/>
</dbReference>
<evidence type="ECO:0000256" key="1">
    <source>
        <dbReference type="ARBA" id="ARBA00022723"/>
    </source>
</evidence>
<keyword evidence="6" id="KW-1185">Reference proteome</keyword>
<organism evidence="5 6">
    <name type="scientific">Oceaniferula marina</name>
    <dbReference type="NCBI Taxonomy" id="2748318"/>
    <lineage>
        <taxon>Bacteria</taxon>
        <taxon>Pseudomonadati</taxon>
        <taxon>Verrucomicrobiota</taxon>
        <taxon>Verrucomicrobiia</taxon>
        <taxon>Verrucomicrobiales</taxon>
        <taxon>Verrucomicrobiaceae</taxon>
        <taxon>Oceaniferula</taxon>
    </lineage>
</organism>